<keyword evidence="3" id="KW-1185">Reference proteome</keyword>
<evidence type="ECO:0000256" key="1">
    <source>
        <dbReference type="SAM" id="Phobius"/>
    </source>
</evidence>
<organism evidence="2 3">
    <name type="scientific">Apiospora rasikravindrae</name>
    <dbReference type="NCBI Taxonomy" id="990691"/>
    <lineage>
        <taxon>Eukaryota</taxon>
        <taxon>Fungi</taxon>
        <taxon>Dikarya</taxon>
        <taxon>Ascomycota</taxon>
        <taxon>Pezizomycotina</taxon>
        <taxon>Sordariomycetes</taxon>
        <taxon>Xylariomycetidae</taxon>
        <taxon>Amphisphaeriales</taxon>
        <taxon>Apiosporaceae</taxon>
        <taxon>Apiospora</taxon>
    </lineage>
</organism>
<name>A0ABR1UBR2_9PEZI</name>
<comment type="caution">
    <text evidence="2">The sequence shown here is derived from an EMBL/GenBank/DDBJ whole genome shotgun (WGS) entry which is preliminary data.</text>
</comment>
<proteinExistence type="predicted"/>
<gene>
    <name evidence="2" type="ORF">PG993_000838</name>
</gene>
<keyword evidence="1" id="KW-0812">Transmembrane</keyword>
<evidence type="ECO:0000313" key="2">
    <source>
        <dbReference type="EMBL" id="KAK8055611.1"/>
    </source>
</evidence>
<feature type="transmembrane region" description="Helical" evidence="1">
    <location>
        <begin position="17"/>
        <end position="39"/>
    </location>
</feature>
<protein>
    <submittedName>
        <fullName evidence="2">Uncharacterized protein</fullName>
    </submittedName>
</protein>
<evidence type="ECO:0000313" key="3">
    <source>
        <dbReference type="Proteomes" id="UP001444661"/>
    </source>
</evidence>
<accession>A0ABR1UBR2</accession>
<sequence>MALKASVQSPNPTRSRLCLLLAIIVYTGLFVAWCCRKAAVESPGSDENIKFWAMVLVNYCNSAVLLCGHLEMRFDTQPKKSDPHWTHNRPGGYNDERYEDFYRAACTSAGIITTCAMALYCVVWSQHGGG</sequence>
<dbReference type="Proteomes" id="UP001444661">
    <property type="component" value="Unassembled WGS sequence"/>
</dbReference>
<dbReference type="EMBL" id="JAQQWK010000001">
    <property type="protein sequence ID" value="KAK8055611.1"/>
    <property type="molecule type" value="Genomic_DNA"/>
</dbReference>
<reference evidence="2 3" key="1">
    <citation type="submission" date="2023-01" db="EMBL/GenBank/DDBJ databases">
        <title>Analysis of 21 Apiospora genomes using comparative genomics revels a genus with tremendous synthesis potential of carbohydrate active enzymes and secondary metabolites.</title>
        <authorList>
            <person name="Sorensen T."/>
        </authorList>
    </citation>
    <scope>NUCLEOTIDE SEQUENCE [LARGE SCALE GENOMIC DNA]</scope>
    <source>
        <strain evidence="2 3">CBS 33761</strain>
    </source>
</reference>
<feature type="transmembrane region" description="Helical" evidence="1">
    <location>
        <begin position="51"/>
        <end position="70"/>
    </location>
</feature>
<keyword evidence="1" id="KW-1133">Transmembrane helix</keyword>
<keyword evidence="1" id="KW-0472">Membrane</keyword>